<dbReference type="InterPro" id="IPR037523">
    <property type="entry name" value="VOC_core"/>
</dbReference>
<dbReference type="Gene3D" id="3.30.720.120">
    <property type="match status" value="1"/>
</dbReference>
<evidence type="ECO:0000259" key="1">
    <source>
        <dbReference type="PROSITE" id="PS51819"/>
    </source>
</evidence>
<dbReference type="InterPro" id="IPR004360">
    <property type="entry name" value="Glyas_Fos-R_dOase_dom"/>
</dbReference>
<dbReference type="InterPro" id="IPR029068">
    <property type="entry name" value="Glyas_Bleomycin-R_OHBP_Dase"/>
</dbReference>
<keyword evidence="3" id="KW-1185">Reference proteome</keyword>
<dbReference type="InterPro" id="IPR026275">
    <property type="entry name" value="Glyoxalase/dOase/EhpR"/>
</dbReference>
<dbReference type="PIRSF" id="PIRSF039020">
    <property type="entry name" value="EhpR"/>
    <property type="match status" value="1"/>
</dbReference>
<evidence type="ECO:0000313" key="3">
    <source>
        <dbReference type="Proteomes" id="UP001208938"/>
    </source>
</evidence>
<dbReference type="SUPFAM" id="SSF54593">
    <property type="entry name" value="Glyoxalase/Bleomycin resistance protein/Dihydroxybiphenyl dioxygenase"/>
    <property type="match status" value="1"/>
</dbReference>
<dbReference type="EMBL" id="JAPDFL010000001">
    <property type="protein sequence ID" value="MCW1932217.1"/>
    <property type="molecule type" value="Genomic_DNA"/>
</dbReference>
<accession>A0ABT3GXG3</accession>
<dbReference type="RefSeq" id="WP_264505241.1">
    <property type="nucleotide sequence ID" value="NZ_JAPDFL010000001.1"/>
</dbReference>
<proteinExistence type="predicted"/>
<dbReference type="PROSITE" id="PS51819">
    <property type="entry name" value="VOC"/>
    <property type="match status" value="1"/>
</dbReference>
<name>A0ABT3GXG3_9RHOB</name>
<gene>
    <name evidence="2" type="ORF">OKW52_08060</name>
</gene>
<dbReference type="Proteomes" id="UP001208938">
    <property type="component" value="Unassembled WGS sequence"/>
</dbReference>
<sequence>MQRSSMFILYVSNPSASARFYAGALGAPVIHDAPDFALLVLGNGVQLGLWRTREVTPAADAVTPASSELAVTLPDAGALQALHDRLKAEGVTILQPVTQLDFGLNFTAADPDGHRLRPYVPSPR</sequence>
<organism evidence="2 3">
    <name type="scientific">Pararhodobacter zhoushanensis</name>
    <dbReference type="NCBI Taxonomy" id="2479545"/>
    <lineage>
        <taxon>Bacteria</taxon>
        <taxon>Pseudomonadati</taxon>
        <taxon>Pseudomonadota</taxon>
        <taxon>Alphaproteobacteria</taxon>
        <taxon>Rhodobacterales</taxon>
        <taxon>Paracoccaceae</taxon>
        <taxon>Pararhodobacter</taxon>
    </lineage>
</organism>
<protein>
    <submittedName>
        <fullName evidence="2">VOC family protein</fullName>
    </submittedName>
</protein>
<feature type="domain" description="VOC" evidence="1">
    <location>
        <begin position="3"/>
        <end position="121"/>
    </location>
</feature>
<reference evidence="2 3" key="1">
    <citation type="submission" date="2022-10" db="EMBL/GenBank/DDBJ databases">
        <title>Pararhodobacter sp. nov., isolated from marine algae.</title>
        <authorList>
            <person name="Choi B.J."/>
            <person name="Kim J.M."/>
            <person name="Lee J.K."/>
            <person name="Choi D.G."/>
            <person name="Jeon C.O."/>
        </authorList>
    </citation>
    <scope>NUCLEOTIDE SEQUENCE [LARGE SCALE GENOMIC DNA]</scope>
    <source>
        <strain evidence="2 3">ZQ420</strain>
    </source>
</reference>
<comment type="caution">
    <text evidence="2">The sequence shown here is derived from an EMBL/GenBank/DDBJ whole genome shotgun (WGS) entry which is preliminary data.</text>
</comment>
<dbReference type="Pfam" id="PF00903">
    <property type="entry name" value="Glyoxalase"/>
    <property type="match status" value="1"/>
</dbReference>
<dbReference type="Gene3D" id="3.30.720.110">
    <property type="match status" value="1"/>
</dbReference>
<evidence type="ECO:0000313" key="2">
    <source>
        <dbReference type="EMBL" id="MCW1932217.1"/>
    </source>
</evidence>